<dbReference type="InterPro" id="IPR000990">
    <property type="entry name" value="Innexin"/>
</dbReference>
<dbReference type="PROSITE" id="PS51013">
    <property type="entry name" value="PANNEXIN"/>
    <property type="match status" value="1"/>
</dbReference>
<dbReference type="GO" id="GO:0005243">
    <property type="term" value="F:gap junction channel activity"/>
    <property type="evidence" value="ECO:0007669"/>
    <property type="project" value="TreeGrafter"/>
</dbReference>
<comment type="function">
    <text evidence="12">Structural component of the gap junctions.</text>
</comment>
<dbReference type="PANTHER" id="PTHR11893">
    <property type="entry name" value="INNEXIN"/>
    <property type="match status" value="1"/>
</dbReference>
<gene>
    <name evidence="12" type="primary">inx</name>
    <name evidence="13" type="ORF">LOAG_02583</name>
</gene>
<keyword evidence="3 12" id="KW-0813">Transport</keyword>
<keyword evidence="11 12" id="KW-0407">Ion channel</keyword>
<evidence type="ECO:0000256" key="6">
    <source>
        <dbReference type="ARBA" id="ARBA00022868"/>
    </source>
</evidence>
<sequence length="171" mass="19675">MQYHWWGFGVLNDLIHGREWSISGNFPRVTFCDVIIREIGNTNRKTVQCVLMINTFNEKIFLALWFWLMALGLLTILNLVYWTAITFVPSYSRNFVSSYLTFHSIKPAKEELEYFLCNSAGKDAITVLHLVSDNAGEMVAADLFAALWCISQEHKWNNKAGRTTITIRACE</sequence>
<keyword evidence="4" id="KW-1003">Cell membrane</keyword>
<comment type="similarity">
    <text evidence="12">Belongs to the pannexin family.</text>
</comment>
<evidence type="ECO:0000256" key="11">
    <source>
        <dbReference type="ARBA" id="ARBA00023303"/>
    </source>
</evidence>
<evidence type="ECO:0000256" key="5">
    <source>
        <dbReference type="ARBA" id="ARBA00022692"/>
    </source>
</evidence>
<dbReference type="CTD" id="9939974"/>
<keyword evidence="8 12" id="KW-1133">Transmembrane helix</keyword>
<comment type="subcellular location">
    <subcellularLocation>
        <location evidence="1">Cell junction</location>
        <location evidence="1">Gap junction</location>
    </subcellularLocation>
    <subcellularLocation>
        <location evidence="2 12">Cell membrane</location>
        <topology evidence="2 12">Multi-pass membrane protein</topology>
    </subcellularLocation>
</comment>
<keyword evidence="10 12" id="KW-0472">Membrane</keyword>
<evidence type="ECO:0000256" key="9">
    <source>
        <dbReference type="ARBA" id="ARBA00023065"/>
    </source>
</evidence>
<evidence type="ECO:0000256" key="3">
    <source>
        <dbReference type="ARBA" id="ARBA00022448"/>
    </source>
</evidence>
<proteinExistence type="inferred from homology"/>
<evidence type="ECO:0000256" key="2">
    <source>
        <dbReference type="ARBA" id="ARBA00004651"/>
    </source>
</evidence>
<dbReference type="GO" id="GO:0034220">
    <property type="term" value="P:monoatomic ion transmembrane transport"/>
    <property type="evidence" value="ECO:0007669"/>
    <property type="project" value="UniProtKB-KW"/>
</dbReference>
<reference evidence="13" key="1">
    <citation type="submission" date="2012-04" db="EMBL/GenBank/DDBJ databases">
        <title>The Genome Sequence of Loa loa.</title>
        <authorList>
            <consortium name="The Broad Institute Genome Sequencing Platform"/>
            <consortium name="Broad Institute Genome Sequencing Center for Infectious Disease"/>
            <person name="Nutman T.B."/>
            <person name="Fink D.L."/>
            <person name="Russ C."/>
            <person name="Young S."/>
            <person name="Zeng Q."/>
            <person name="Gargeya S."/>
            <person name="Alvarado L."/>
            <person name="Berlin A."/>
            <person name="Chapman S.B."/>
            <person name="Chen Z."/>
            <person name="Freedman E."/>
            <person name="Gellesch M."/>
            <person name="Goldberg J."/>
            <person name="Griggs A."/>
            <person name="Gujja S."/>
            <person name="Heilman E.R."/>
            <person name="Heiman D."/>
            <person name="Howarth C."/>
            <person name="Mehta T."/>
            <person name="Neiman D."/>
            <person name="Pearson M."/>
            <person name="Roberts A."/>
            <person name="Saif S."/>
            <person name="Shea T."/>
            <person name="Shenoy N."/>
            <person name="Sisk P."/>
            <person name="Stolte C."/>
            <person name="Sykes S."/>
            <person name="White J."/>
            <person name="Yandava C."/>
            <person name="Haas B."/>
            <person name="Henn M.R."/>
            <person name="Nusbaum C."/>
            <person name="Birren B."/>
        </authorList>
    </citation>
    <scope>NUCLEOTIDE SEQUENCE [LARGE SCALE GENOMIC DNA]</scope>
</reference>
<dbReference type="Pfam" id="PF00876">
    <property type="entry name" value="Innexin"/>
    <property type="match status" value="1"/>
</dbReference>
<dbReference type="AlphaFoldDB" id="A0A1S0U668"/>
<evidence type="ECO:0000256" key="12">
    <source>
        <dbReference type="RuleBase" id="RU010713"/>
    </source>
</evidence>
<dbReference type="GO" id="GO:0005886">
    <property type="term" value="C:plasma membrane"/>
    <property type="evidence" value="ECO:0007669"/>
    <property type="project" value="UniProtKB-SubCell"/>
</dbReference>
<organism evidence="13">
    <name type="scientific">Loa loa</name>
    <name type="common">Eye worm</name>
    <name type="synonym">Filaria loa</name>
    <dbReference type="NCBI Taxonomy" id="7209"/>
    <lineage>
        <taxon>Eukaryota</taxon>
        <taxon>Metazoa</taxon>
        <taxon>Ecdysozoa</taxon>
        <taxon>Nematoda</taxon>
        <taxon>Chromadorea</taxon>
        <taxon>Rhabditida</taxon>
        <taxon>Spirurina</taxon>
        <taxon>Spiruromorpha</taxon>
        <taxon>Filarioidea</taxon>
        <taxon>Onchocercidae</taxon>
        <taxon>Loa</taxon>
    </lineage>
</organism>
<evidence type="ECO:0000256" key="4">
    <source>
        <dbReference type="ARBA" id="ARBA00022475"/>
    </source>
</evidence>
<dbReference type="PANTHER" id="PTHR11893:SF36">
    <property type="entry name" value="INNEXIN-5"/>
    <property type="match status" value="1"/>
</dbReference>
<comment type="caution">
    <text evidence="12">Lacks conserved residue(s) required for the propagation of feature annotation.</text>
</comment>
<dbReference type="OMA" id="DDRECAK"/>
<evidence type="ECO:0000256" key="10">
    <source>
        <dbReference type="ARBA" id="ARBA00023136"/>
    </source>
</evidence>
<evidence type="ECO:0000256" key="7">
    <source>
        <dbReference type="ARBA" id="ARBA00022949"/>
    </source>
</evidence>
<dbReference type="RefSeq" id="XP_003138168.1">
    <property type="nucleotide sequence ID" value="XM_003138120.1"/>
</dbReference>
<dbReference type="OrthoDB" id="5867527at2759"/>
<keyword evidence="5 12" id="KW-0812">Transmembrane</keyword>
<evidence type="ECO:0000256" key="1">
    <source>
        <dbReference type="ARBA" id="ARBA00004610"/>
    </source>
</evidence>
<evidence type="ECO:0000313" key="13">
    <source>
        <dbReference type="EMBL" id="EFO25898.1"/>
    </source>
</evidence>
<accession>A0A1S0U668</accession>
<keyword evidence="9 12" id="KW-0406">Ion transport</keyword>
<feature type="transmembrane region" description="Helical" evidence="12">
    <location>
        <begin position="60"/>
        <end position="84"/>
    </location>
</feature>
<dbReference type="KEGG" id="loa:LOAG_02583"/>
<dbReference type="EMBL" id="JH712304">
    <property type="protein sequence ID" value="EFO25898.1"/>
    <property type="molecule type" value="Genomic_DNA"/>
</dbReference>
<dbReference type="InParanoid" id="A0A1S0U668"/>
<dbReference type="GO" id="GO:0005921">
    <property type="term" value="C:gap junction"/>
    <property type="evidence" value="ECO:0007669"/>
    <property type="project" value="UniProtKB-SubCell"/>
</dbReference>
<keyword evidence="6" id="KW-0303">Gap junction</keyword>
<keyword evidence="7" id="KW-0965">Cell junction</keyword>
<evidence type="ECO:0000256" key="8">
    <source>
        <dbReference type="ARBA" id="ARBA00022989"/>
    </source>
</evidence>
<dbReference type="GeneID" id="9939974"/>
<protein>
    <recommendedName>
        <fullName evidence="12">Innexin</fullName>
    </recommendedName>
</protein>
<dbReference type="PRINTS" id="PR01262">
    <property type="entry name" value="INNEXIN"/>
</dbReference>
<name>A0A1S0U668_LOALO</name>